<dbReference type="PANTHER" id="PTHR47840:SF1">
    <property type="entry name" value="ZN(II)2CYS6 TRANSCRIPTION FACTOR (EUROFUNG)"/>
    <property type="match status" value="1"/>
</dbReference>
<dbReference type="GO" id="GO:0000981">
    <property type="term" value="F:DNA-binding transcription factor activity, RNA polymerase II-specific"/>
    <property type="evidence" value="ECO:0007669"/>
    <property type="project" value="InterPro"/>
</dbReference>
<dbReference type="CDD" id="cd00067">
    <property type="entry name" value="GAL4"/>
    <property type="match status" value="1"/>
</dbReference>
<dbReference type="PROSITE" id="PS50048">
    <property type="entry name" value="ZN2_CY6_FUNGAL_2"/>
    <property type="match status" value="1"/>
</dbReference>
<dbReference type="Gene3D" id="4.10.240.10">
    <property type="entry name" value="Zn(2)-C6 fungal-type DNA-binding domain"/>
    <property type="match status" value="1"/>
</dbReference>
<dbReference type="PROSITE" id="PS00463">
    <property type="entry name" value="ZN2_CY6_FUNGAL_1"/>
    <property type="match status" value="1"/>
</dbReference>
<sequence>MTDQAARAERAERAEAAAEIRRRKVRKGTHSCWECRRRKIRCQFSPNNDTVCVPCQARGSACRSQEFADDSRPQQQPDRRMAQRLGRLEELMARLVDRIMPEASRTITSSTSGRSASGPSDRASPTPSHDTVTDDDAAYRPALDILQNSASSESPVGLLLGLRYMENNAQKSPSMLTPESEPTNSCPTAGRDKANTPTSAKAVLSKYDKICRALHALFPSQHDIDLFTKTSVGVYFLTSLFISFRDSLEGKSETAETLAAIPPSASHPTVLSKRLLQICICMQQMGPSFDVDMLQMKTSYIDTMTNIISTIADLVTCNDELVGTAEGLETLVLQGIWHANAGNLRKAWLSYRRAISLGQLMGIDHGSSRLLKFVDPTTAPNKRPTAAGLWYRINFSDRFASLLLGLPVGSPDNSFATEEAMKRDTQMERLEKRHTVIAGRIIERNANKTSEAYAITQSIDCDLENAAASLGQDWWQEPSLGSPLIHTAEKLGPMLHLMQQIHHFDLLILLHLPYMLRSPSESRYEYSKMTCARASREVLKRFIPFRAEISAAWACRHVDYSALVAAMTLLLSYLRQHQEPSHPTPSCEQRAEDRALVELVRERMQHVGVINQDKLSHEAADMLGRMMPILDSIDASLTNGMSELNTNVVKCLQISIPYLGTVNIHPSMSLPATVVAAPSTPVGSVCPRAATAVETDACLRGEVVPSFHDANNTGIGQVQPEAQLAGLETVAAANVAAQQSYVLSHMDLMTMDPSLLPRDATINGMWMDFDPQPMDGVLEFPDLMAEADDWVFQGIDTTYWSLLNGGNMGWTG</sequence>
<dbReference type="EMBL" id="JAULSR010000007">
    <property type="protein sequence ID" value="KAK0615156.1"/>
    <property type="molecule type" value="Genomic_DNA"/>
</dbReference>
<evidence type="ECO:0000313" key="6">
    <source>
        <dbReference type="EMBL" id="KAK0615156.1"/>
    </source>
</evidence>
<dbReference type="AlphaFoldDB" id="A0AA40BVF8"/>
<dbReference type="InterPro" id="IPR001138">
    <property type="entry name" value="Zn2Cys6_DnaBD"/>
</dbReference>
<dbReference type="SMART" id="SM00066">
    <property type="entry name" value="GAL4"/>
    <property type="match status" value="1"/>
</dbReference>
<evidence type="ECO:0000256" key="4">
    <source>
        <dbReference type="SAM" id="MobiDB-lite"/>
    </source>
</evidence>
<keyword evidence="2" id="KW-0804">Transcription</keyword>
<comment type="caution">
    <text evidence="6">The sequence shown here is derived from an EMBL/GenBank/DDBJ whole genome shotgun (WGS) entry which is preliminary data.</text>
</comment>
<dbReference type="SUPFAM" id="SSF57701">
    <property type="entry name" value="Zn2/Cys6 DNA-binding domain"/>
    <property type="match status" value="1"/>
</dbReference>
<dbReference type="Proteomes" id="UP001174934">
    <property type="component" value="Unassembled WGS sequence"/>
</dbReference>
<reference evidence="6" key="1">
    <citation type="submission" date="2023-06" db="EMBL/GenBank/DDBJ databases">
        <title>Genome-scale phylogeny and comparative genomics of the fungal order Sordariales.</title>
        <authorList>
            <consortium name="Lawrence Berkeley National Laboratory"/>
            <person name="Hensen N."/>
            <person name="Bonometti L."/>
            <person name="Westerberg I."/>
            <person name="Brannstrom I.O."/>
            <person name="Guillou S."/>
            <person name="Cros-Aarteil S."/>
            <person name="Calhoun S."/>
            <person name="Haridas S."/>
            <person name="Kuo A."/>
            <person name="Mondo S."/>
            <person name="Pangilinan J."/>
            <person name="Riley R."/>
            <person name="LaButti K."/>
            <person name="Andreopoulos B."/>
            <person name="Lipzen A."/>
            <person name="Chen C."/>
            <person name="Yanf M."/>
            <person name="Daum C."/>
            <person name="Ng V."/>
            <person name="Clum A."/>
            <person name="Steindorff A."/>
            <person name="Ohm R."/>
            <person name="Martin F."/>
            <person name="Silar P."/>
            <person name="Natvig D."/>
            <person name="Lalanne C."/>
            <person name="Gautier V."/>
            <person name="Ament-velasquez S.L."/>
            <person name="Kruys A."/>
            <person name="Hutchinson M.I."/>
            <person name="Powell A.J."/>
            <person name="Barry K."/>
            <person name="Miller A.N."/>
            <person name="Grigoriev I.V."/>
            <person name="Debuchy R."/>
            <person name="Gladieux P."/>
            <person name="Thoren M.H."/>
            <person name="Johannesson H."/>
        </authorList>
    </citation>
    <scope>NUCLEOTIDE SEQUENCE</scope>
    <source>
        <strain evidence="6">SMH3391-2</strain>
    </source>
</reference>
<feature type="region of interest" description="Disordered" evidence="4">
    <location>
        <begin position="171"/>
        <end position="197"/>
    </location>
</feature>
<evidence type="ECO:0000313" key="7">
    <source>
        <dbReference type="Proteomes" id="UP001174934"/>
    </source>
</evidence>
<organism evidence="6 7">
    <name type="scientific">Bombardia bombarda</name>
    <dbReference type="NCBI Taxonomy" id="252184"/>
    <lineage>
        <taxon>Eukaryota</taxon>
        <taxon>Fungi</taxon>
        <taxon>Dikarya</taxon>
        <taxon>Ascomycota</taxon>
        <taxon>Pezizomycotina</taxon>
        <taxon>Sordariomycetes</taxon>
        <taxon>Sordariomycetidae</taxon>
        <taxon>Sordariales</taxon>
        <taxon>Lasiosphaeriaceae</taxon>
        <taxon>Bombardia</taxon>
    </lineage>
</organism>
<keyword evidence="7" id="KW-1185">Reference proteome</keyword>
<accession>A0AA40BVF8</accession>
<evidence type="ECO:0000256" key="2">
    <source>
        <dbReference type="ARBA" id="ARBA00023163"/>
    </source>
</evidence>
<keyword evidence="3" id="KW-0539">Nucleus</keyword>
<evidence type="ECO:0000256" key="3">
    <source>
        <dbReference type="ARBA" id="ARBA00023242"/>
    </source>
</evidence>
<protein>
    <recommendedName>
        <fullName evidence="5">Zn(2)-C6 fungal-type domain-containing protein</fullName>
    </recommendedName>
</protein>
<gene>
    <name evidence="6" type="ORF">B0T17DRAFT_379367</name>
</gene>
<dbReference type="CDD" id="cd12148">
    <property type="entry name" value="fungal_TF_MHR"/>
    <property type="match status" value="1"/>
</dbReference>
<evidence type="ECO:0000256" key="1">
    <source>
        <dbReference type="ARBA" id="ARBA00023015"/>
    </source>
</evidence>
<feature type="domain" description="Zn(2)-C6 fungal-type" evidence="5">
    <location>
        <begin position="31"/>
        <end position="64"/>
    </location>
</feature>
<keyword evidence="1" id="KW-0805">Transcription regulation</keyword>
<dbReference type="GO" id="GO:0008270">
    <property type="term" value="F:zinc ion binding"/>
    <property type="evidence" value="ECO:0007669"/>
    <property type="project" value="InterPro"/>
</dbReference>
<proteinExistence type="predicted"/>
<dbReference type="PANTHER" id="PTHR47840">
    <property type="entry name" value="ZN(II)2CYS6 TRANSCRIPTION FACTOR (EUROFUNG)-RELATED"/>
    <property type="match status" value="1"/>
</dbReference>
<name>A0AA40BVF8_9PEZI</name>
<feature type="compositionally biased region" description="Low complexity" evidence="4">
    <location>
        <begin position="103"/>
        <end position="120"/>
    </location>
</feature>
<feature type="compositionally biased region" description="Polar residues" evidence="4">
    <location>
        <begin position="171"/>
        <end position="187"/>
    </location>
</feature>
<feature type="region of interest" description="Disordered" evidence="4">
    <location>
        <begin position="99"/>
        <end position="135"/>
    </location>
</feature>
<dbReference type="Pfam" id="PF00172">
    <property type="entry name" value="Zn_clus"/>
    <property type="match status" value="1"/>
</dbReference>
<evidence type="ECO:0000259" key="5">
    <source>
        <dbReference type="PROSITE" id="PS50048"/>
    </source>
</evidence>
<dbReference type="InterPro" id="IPR036864">
    <property type="entry name" value="Zn2-C6_fun-type_DNA-bd_sf"/>
</dbReference>